<feature type="region of interest" description="Disordered" evidence="1">
    <location>
        <begin position="37"/>
        <end position="65"/>
    </location>
</feature>
<sequence>MTPTIDPAAVEARFDTVEQAVSKERRRVVDEREALQTFTQRVRDSETAQPTPGDSEPAVALSTGGSSATLATVRQAYEATFMSVSHYEEDYGEAYAQSIAAEFGPDIAVALCSGAHLTRAHKQALLGAVDSAVQRRELLADVLGDEQDSLTEARETLCPLTEELAEIRHSLEANRAVGLLDAHDARLDVLAEKCDRLLERRQSAIVTQRRTLTLPVDEPDVPSYVYHSVDVDPTYPVLATLADCTETIDALRTEVRSALDRQRGGRTGSRP</sequence>
<evidence type="ECO:0000256" key="1">
    <source>
        <dbReference type="SAM" id="MobiDB-lite"/>
    </source>
</evidence>
<organism evidence="3 4">
    <name type="scientific">Halovenus aranensis</name>
    <dbReference type="NCBI Taxonomy" id="890420"/>
    <lineage>
        <taxon>Archaea</taxon>
        <taxon>Methanobacteriati</taxon>
        <taxon>Methanobacteriota</taxon>
        <taxon>Stenosarchaea group</taxon>
        <taxon>Halobacteria</taxon>
        <taxon>Halobacteriales</taxon>
        <taxon>Haloarculaceae</taxon>
        <taxon>Halovenus</taxon>
    </lineage>
</organism>
<dbReference type="EMBL" id="FNFC01000014">
    <property type="protein sequence ID" value="SDK01603.1"/>
    <property type="molecule type" value="Genomic_DNA"/>
</dbReference>
<protein>
    <recommendedName>
        <fullName evidence="2">DUF7260 domain-containing protein</fullName>
    </recommendedName>
</protein>
<reference evidence="3 4" key="1">
    <citation type="submission" date="2016-10" db="EMBL/GenBank/DDBJ databases">
        <authorList>
            <person name="de Groot N.N."/>
        </authorList>
    </citation>
    <scope>NUCLEOTIDE SEQUENCE [LARGE SCALE GENOMIC DNA]</scope>
    <source>
        <strain evidence="3 4">IBRC-M10015</strain>
    </source>
</reference>
<accession>A0A1G8YFX7</accession>
<dbReference type="Pfam" id="PF23921">
    <property type="entry name" value="DUF7260"/>
    <property type="match status" value="1"/>
</dbReference>
<keyword evidence="4" id="KW-1185">Reference proteome</keyword>
<name>A0A1G8YFX7_9EURY</name>
<proteinExistence type="predicted"/>
<feature type="domain" description="DUF7260" evidence="2">
    <location>
        <begin position="13"/>
        <end position="251"/>
    </location>
</feature>
<dbReference type="Proteomes" id="UP000198856">
    <property type="component" value="Unassembled WGS sequence"/>
</dbReference>
<gene>
    <name evidence="3" type="ORF">SAMN05216226_11479</name>
</gene>
<evidence type="ECO:0000313" key="3">
    <source>
        <dbReference type="EMBL" id="SDK01603.1"/>
    </source>
</evidence>
<dbReference type="OrthoDB" id="206489at2157"/>
<dbReference type="AlphaFoldDB" id="A0A1G8YFX7"/>
<evidence type="ECO:0000313" key="4">
    <source>
        <dbReference type="Proteomes" id="UP000198856"/>
    </source>
</evidence>
<evidence type="ECO:0000259" key="2">
    <source>
        <dbReference type="Pfam" id="PF23921"/>
    </source>
</evidence>
<dbReference type="InterPro" id="IPR055684">
    <property type="entry name" value="DUF7260"/>
</dbReference>
<dbReference type="RefSeq" id="WP_092704042.1">
    <property type="nucleotide sequence ID" value="NZ_FNFC01000014.1"/>
</dbReference>